<dbReference type="CDD" id="cd07544">
    <property type="entry name" value="P-type_ATPase_HM"/>
    <property type="match status" value="1"/>
</dbReference>
<keyword evidence="6 8" id="KW-1133">Transmembrane helix</keyword>
<protein>
    <submittedName>
        <fullName evidence="10">Zinc-transporting ATPase</fullName>
        <ecNumber evidence="10">3.6.3.-</ecNumber>
    </submittedName>
</protein>
<dbReference type="GO" id="GO:0019829">
    <property type="term" value="F:ATPase-coupled monoatomic cation transmembrane transporter activity"/>
    <property type="evidence" value="ECO:0007669"/>
    <property type="project" value="InterPro"/>
</dbReference>
<proteinExistence type="inferred from homology"/>
<dbReference type="PANTHER" id="PTHR48085:SF5">
    <property type="entry name" value="CADMIUM_ZINC-TRANSPORTING ATPASE HMA4-RELATED"/>
    <property type="match status" value="1"/>
</dbReference>
<dbReference type="RefSeq" id="WP_110234481.1">
    <property type="nucleotide sequence ID" value="NZ_CP023994.1"/>
</dbReference>
<dbReference type="InterPro" id="IPR018303">
    <property type="entry name" value="ATPase_P-typ_P_site"/>
</dbReference>
<dbReference type="Pfam" id="PF00122">
    <property type="entry name" value="E1-E2_ATPase"/>
    <property type="match status" value="1"/>
</dbReference>
<dbReference type="GO" id="GO:0046872">
    <property type="term" value="F:metal ion binding"/>
    <property type="evidence" value="ECO:0007669"/>
    <property type="project" value="UniProtKB-KW"/>
</dbReference>
<keyword evidence="4 8" id="KW-0479">Metal-binding</keyword>
<dbReference type="Gene3D" id="2.70.150.10">
    <property type="entry name" value="Calcium-transporting ATPase, cytoplasmic transduction domain A"/>
    <property type="match status" value="1"/>
</dbReference>
<dbReference type="InterPro" id="IPR023214">
    <property type="entry name" value="HAD_sf"/>
</dbReference>
<dbReference type="EMBL" id="CP023994">
    <property type="protein sequence ID" value="AWR22059.1"/>
    <property type="molecule type" value="Genomic_DNA"/>
</dbReference>
<dbReference type="Pfam" id="PF00702">
    <property type="entry name" value="Hydrolase"/>
    <property type="match status" value="1"/>
</dbReference>
<evidence type="ECO:0000256" key="5">
    <source>
        <dbReference type="ARBA" id="ARBA00022967"/>
    </source>
</evidence>
<keyword evidence="5" id="KW-1278">Translocase</keyword>
<sequence length="637" mass="67383">MDQPRPFFVRYPVFASTIVLAIIGGVLALTGLEEAARWIISIFALAIAAKESVGMVRSILKGSWGIDVLAVTAIIATVLVGEYWASIIIVLMFTGGESLEDYAESRAKRELTSLLDNTPQIAHREVYSSAGAEKGALFATKDCPVAELNIGDVVVVKPGELIPVDGILLTPEATLDESSLTGESIPVERVKGDAVISGSVNGSAVFRMEVTALAADSQYQRIVELVKEASESKAPFVRLADRYAVPFTIVAYVLAITAWILSGNPTHFAEVLVVATPCPLIIAAPVAFIAGMSRAARHGIIVKNGGTLEKLARIKTVAFDKTGTLTHGQPVLSKVKTAPGIEEDELVRLAAIAEQYSAHTLAHSIVVGAQQRGLTVEPCTDVTETTAAGLTATIEGKKVVVGKYSFIAEQDPNAVRVEITAGELAVYVAIDGKFAGALLLRDELRADAPDTLQWLSALGVRHTLMLTGDGQVTAEHVARELGVTNVRAECLPLDKVRAVEAVTDRPVMMVGDGVNDAPVLAAADVGVAMGARGSTAASESADVVIMKDDLHRVARSIEIGQQTIRIALQSIWIGISLSLILMVLATFGLIPAVVGAGFQEVIDVIAILNALRALGTSRWLVKLHLAPRSLQPQQSSV</sequence>
<name>A0A2Z3RZ73_9MICO</name>
<evidence type="ECO:0000256" key="4">
    <source>
        <dbReference type="ARBA" id="ARBA00022723"/>
    </source>
</evidence>
<dbReference type="NCBIfam" id="TIGR01525">
    <property type="entry name" value="ATPase-IB_hvy"/>
    <property type="match status" value="1"/>
</dbReference>
<evidence type="ECO:0000256" key="8">
    <source>
        <dbReference type="RuleBase" id="RU362081"/>
    </source>
</evidence>
<feature type="transmembrane region" description="Helical" evidence="8">
    <location>
        <begin position="571"/>
        <end position="595"/>
    </location>
</feature>
<dbReference type="SUPFAM" id="SSF56784">
    <property type="entry name" value="HAD-like"/>
    <property type="match status" value="1"/>
</dbReference>
<gene>
    <name evidence="10" type="ORF">AURMO_01472</name>
</gene>
<dbReference type="PROSITE" id="PS00154">
    <property type="entry name" value="ATPASE_E1_E2"/>
    <property type="match status" value="1"/>
</dbReference>
<dbReference type="GO" id="GO:0005886">
    <property type="term" value="C:plasma membrane"/>
    <property type="evidence" value="ECO:0007669"/>
    <property type="project" value="UniProtKB-SubCell"/>
</dbReference>
<dbReference type="InterPro" id="IPR001757">
    <property type="entry name" value="P_typ_ATPase"/>
</dbReference>
<dbReference type="Proteomes" id="UP000246894">
    <property type="component" value="Chromosome"/>
</dbReference>
<evidence type="ECO:0000259" key="9">
    <source>
        <dbReference type="Pfam" id="PF00122"/>
    </source>
</evidence>
<dbReference type="InterPro" id="IPR051014">
    <property type="entry name" value="Cation_Transport_ATPase_IB"/>
</dbReference>
<dbReference type="InterPro" id="IPR023299">
    <property type="entry name" value="ATPase_P-typ_cyto_dom_N"/>
</dbReference>
<dbReference type="NCBIfam" id="TIGR01512">
    <property type="entry name" value="ATPase-IB2_Cd"/>
    <property type="match status" value="1"/>
</dbReference>
<feature type="transmembrane region" description="Helical" evidence="8">
    <location>
        <begin position="68"/>
        <end position="93"/>
    </location>
</feature>
<dbReference type="SFLD" id="SFLDG00002">
    <property type="entry name" value="C1.7:_P-type_atpase_like"/>
    <property type="match status" value="1"/>
</dbReference>
<keyword evidence="8" id="KW-0547">Nucleotide-binding</keyword>
<keyword evidence="11" id="KW-1185">Reference proteome</keyword>
<keyword evidence="10" id="KW-0378">Hydrolase</keyword>
<dbReference type="AlphaFoldDB" id="A0A2Z3RZ73"/>
<dbReference type="Gene3D" id="3.40.1110.10">
    <property type="entry name" value="Calcium-transporting ATPase, cytoplasmic domain N"/>
    <property type="match status" value="1"/>
</dbReference>
<reference evidence="10 11" key="1">
    <citation type="submission" date="2017-10" db="EMBL/GenBank/DDBJ databases">
        <title>Genome of an Actinobacterium that displays light-enhanced growth.</title>
        <authorList>
            <person name="Maresca J.A."/>
            <person name="Hempel P."/>
            <person name="Shevchenko O."/>
            <person name="Miller K.J."/>
            <person name="Hahn M.W."/>
        </authorList>
    </citation>
    <scope>NUCLEOTIDE SEQUENCE [LARGE SCALE GENOMIC DNA]</scope>
    <source>
        <strain evidence="10 11">MWH-Mo1</strain>
    </source>
</reference>
<dbReference type="OrthoDB" id="7059309at2"/>
<keyword evidence="8" id="KW-0067">ATP-binding</keyword>
<dbReference type="InterPro" id="IPR036412">
    <property type="entry name" value="HAD-like_sf"/>
</dbReference>
<dbReference type="SFLD" id="SFLDF00027">
    <property type="entry name" value="p-type_atpase"/>
    <property type="match status" value="1"/>
</dbReference>
<feature type="transmembrane region" description="Helical" evidence="8">
    <location>
        <begin position="12"/>
        <end position="31"/>
    </location>
</feature>
<dbReference type="GO" id="GO:0016887">
    <property type="term" value="F:ATP hydrolysis activity"/>
    <property type="evidence" value="ECO:0007669"/>
    <property type="project" value="InterPro"/>
</dbReference>
<feature type="transmembrane region" description="Helical" evidence="8">
    <location>
        <begin position="243"/>
        <end position="262"/>
    </location>
</feature>
<dbReference type="Gene3D" id="3.40.50.1000">
    <property type="entry name" value="HAD superfamily/HAD-like"/>
    <property type="match status" value="1"/>
</dbReference>
<keyword evidence="8" id="KW-1003">Cell membrane</keyword>
<accession>A0A2Z3RZ73</accession>
<dbReference type="NCBIfam" id="TIGR01494">
    <property type="entry name" value="ATPase_P-type"/>
    <property type="match status" value="1"/>
</dbReference>
<dbReference type="PANTHER" id="PTHR48085">
    <property type="entry name" value="CADMIUM/ZINC-TRANSPORTING ATPASE HMA2-RELATED"/>
    <property type="match status" value="1"/>
</dbReference>
<dbReference type="InterPro" id="IPR027256">
    <property type="entry name" value="P-typ_ATPase_IB"/>
</dbReference>
<dbReference type="InterPro" id="IPR008250">
    <property type="entry name" value="ATPase_P-typ_transduc_dom_A_sf"/>
</dbReference>
<evidence type="ECO:0000256" key="3">
    <source>
        <dbReference type="ARBA" id="ARBA00022692"/>
    </source>
</evidence>
<dbReference type="SUPFAM" id="SSF81665">
    <property type="entry name" value="Calcium ATPase, transmembrane domain M"/>
    <property type="match status" value="1"/>
</dbReference>
<dbReference type="SFLD" id="SFLDS00003">
    <property type="entry name" value="Haloacid_Dehalogenase"/>
    <property type="match status" value="1"/>
</dbReference>
<evidence type="ECO:0000256" key="1">
    <source>
        <dbReference type="ARBA" id="ARBA00004651"/>
    </source>
</evidence>
<feature type="domain" description="P-type ATPase A" evidence="9">
    <location>
        <begin position="140"/>
        <end position="227"/>
    </location>
</feature>
<organism evidence="10 11">
    <name type="scientific">Aurantimicrobium photophilum</name>
    <dbReference type="NCBI Taxonomy" id="1987356"/>
    <lineage>
        <taxon>Bacteria</taxon>
        <taxon>Bacillati</taxon>
        <taxon>Actinomycetota</taxon>
        <taxon>Actinomycetes</taxon>
        <taxon>Micrococcales</taxon>
        <taxon>Microbacteriaceae</taxon>
        <taxon>Aurantimicrobium</taxon>
    </lineage>
</organism>
<dbReference type="EC" id="3.6.3.-" evidence="10"/>
<evidence type="ECO:0000313" key="11">
    <source>
        <dbReference type="Proteomes" id="UP000246894"/>
    </source>
</evidence>
<feature type="transmembrane region" description="Helical" evidence="8">
    <location>
        <begin position="268"/>
        <end position="290"/>
    </location>
</feature>
<evidence type="ECO:0000256" key="6">
    <source>
        <dbReference type="ARBA" id="ARBA00022989"/>
    </source>
</evidence>
<dbReference type="PRINTS" id="PR00119">
    <property type="entry name" value="CATATPASE"/>
</dbReference>
<dbReference type="GO" id="GO:0015086">
    <property type="term" value="F:cadmium ion transmembrane transporter activity"/>
    <property type="evidence" value="ECO:0007669"/>
    <property type="project" value="TreeGrafter"/>
</dbReference>
<evidence type="ECO:0000256" key="7">
    <source>
        <dbReference type="ARBA" id="ARBA00023136"/>
    </source>
</evidence>
<evidence type="ECO:0000313" key="10">
    <source>
        <dbReference type="EMBL" id="AWR22059.1"/>
    </source>
</evidence>
<comment type="similarity">
    <text evidence="2 8">Belongs to the cation transport ATPase (P-type) (TC 3.A.3) family. Type IB subfamily.</text>
</comment>
<dbReference type="InterPro" id="IPR044492">
    <property type="entry name" value="P_typ_ATPase_HD_dom"/>
</dbReference>
<evidence type="ECO:0000256" key="2">
    <source>
        <dbReference type="ARBA" id="ARBA00006024"/>
    </source>
</evidence>
<comment type="subcellular location">
    <subcellularLocation>
        <location evidence="1">Cell membrane</location>
        <topology evidence="1">Multi-pass membrane protein</topology>
    </subcellularLocation>
</comment>
<dbReference type="SUPFAM" id="SSF81653">
    <property type="entry name" value="Calcium ATPase, transduction domain A"/>
    <property type="match status" value="1"/>
</dbReference>
<dbReference type="KEGG" id="aum:AURMO_01472"/>
<keyword evidence="7 8" id="KW-0472">Membrane</keyword>
<dbReference type="GO" id="GO:0005524">
    <property type="term" value="F:ATP binding"/>
    <property type="evidence" value="ECO:0007669"/>
    <property type="project" value="UniProtKB-UniRule"/>
</dbReference>
<keyword evidence="3 8" id="KW-0812">Transmembrane</keyword>
<dbReference type="InterPro" id="IPR059000">
    <property type="entry name" value="ATPase_P-type_domA"/>
</dbReference>
<dbReference type="InterPro" id="IPR023298">
    <property type="entry name" value="ATPase_P-typ_TM_dom_sf"/>
</dbReference>